<evidence type="ECO:0008006" key="3">
    <source>
        <dbReference type="Google" id="ProtNLM"/>
    </source>
</evidence>
<dbReference type="AlphaFoldDB" id="A0A9R1WSM0"/>
<gene>
    <name evidence="1" type="ORF">LSAT_V11C900480570</name>
</gene>
<protein>
    <recommendedName>
        <fullName evidence="3">Retrotransposon gag domain-containing protein</fullName>
    </recommendedName>
</protein>
<keyword evidence="2" id="KW-1185">Reference proteome</keyword>
<dbReference type="EMBL" id="NBSK02000009">
    <property type="protein sequence ID" value="KAJ0185484.1"/>
    <property type="molecule type" value="Genomic_DNA"/>
</dbReference>
<sequence length="176" mass="20197">MVKGWLTTTMDKDIRASVKYANTTTEIWNDLNERFGKESAPRAYELKQSLNVTRQDGASVSAYYMKLKKIWDKINVVLPTPRCSGNGCKCEVGKRLVELKEKERLYESLLGLDNEFAVIRTQILAMKPTPTLNNAYHMVEEDEQKRSVDMGRKMTTEVVAFQVSQPNQKDNQSQKK</sequence>
<name>A0A9R1WSM0_LACSA</name>
<dbReference type="PANTHER" id="PTHR37610">
    <property type="entry name" value="CCHC-TYPE DOMAIN-CONTAINING PROTEIN"/>
    <property type="match status" value="1"/>
</dbReference>
<dbReference type="Proteomes" id="UP000235145">
    <property type="component" value="Unassembled WGS sequence"/>
</dbReference>
<evidence type="ECO:0000313" key="1">
    <source>
        <dbReference type="EMBL" id="KAJ0185484.1"/>
    </source>
</evidence>
<proteinExistence type="predicted"/>
<organism evidence="1 2">
    <name type="scientific">Lactuca sativa</name>
    <name type="common">Garden lettuce</name>
    <dbReference type="NCBI Taxonomy" id="4236"/>
    <lineage>
        <taxon>Eukaryota</taxon>
        <taxon>Viridiplantae</taxon>
        <taxon>Streptophyta</taxon>
        <taxon>Embryophyta</taxon>
        <taxon>Tracheophyta</taxon>
        <taxon>Spermatophyta</taxon>
        <taxon>Magnoliopsida</taxon>
        <taxon>eudicotyledons</taxon>
        <taxon>Gunneridae</taxon>
        <taxon>Pentapetalae</taxon>
        <taxon>asterids</taxon>
        <taxon>campanulids</taxon>
        <taxon>Asterales</taxon>
        <taxon>Asteraceae</taxon>
        <taxon>Cichorioideae</taxon>
        <taxon>Cichorieae</taxon>
        <taxon>Lactucinae</taxon>
        <taxon>Lactuca</taxon>
    </lineage>
</organism>
<evidence type="ECO:0000313" key="2">
    <source>
        <dbReference type="Proteomes" id="UP000235145"/>
    </source>
</evidence>
<accession>A0A9R1WSM0</accession>
<comment type="caution">
    <text evidence="1">The sequence shown here is derived from an EMBL/GenBank/DDBJ whole genome shotgun (WGS) entry which is preliminary data.</text>
</comment>
<reference evidence="1 2" key="1">
    <citation type="journal article" date="2017" name="Nat. Commun.">
        <title>Genome assembly with in vitro proximity ligation data and whole-genome triplication in lettuce.</title>
        <authorList>
            <person name="Reyes-Chin-Wo S."/>
            <person name="Wang Z."/>
            <person name="Yang X."/>
            <person name="Kozik A."/>
            <person name="Arikit S."/>
            <person name="Song C."/>
            <person name="Xia L."/>
            <person name="Froenicke L."/>
            <person name="Lavelle D.O."/>
            <person name="Truco M.J."/>
            <person name="Xia R."/>
            <person name="Zhu S."/>
            <person name="Xu C."/>
            <person name="Xu H."/>
            <person name="Xu X."/>
            <person name="Cox K."/>
            <person name="Korf I."/>
            <person name="Meyers B.C."/>
            <person name="Michelmore R.W."/>
        </authorList>
    </citation>
    <scope>NUCLEOTIDE SEQUENCE [LARGE SCALE GENOMIC DNA]</scope>
    <source>
        <strain evidence="2">cv. Salinas</strain>
        <tissue evidence="1">Seedlings</tissue>
    </source>
</reference>
<dbReference type="PANTHER" id="PTHR37610:SF95">
    <property type="entry name" value="GAG-POLYPEPTIDE OF LTR COPIA-TYPE-RELATED"/>
    <property type="match status" value="1"/>
</dbReference>